<feature type="domain" description="AMP-dependent synthetase/ligase" evidence="6">
    <location>
        <begin position="1"/>
        <end position="366"/>
    </location>
</feature>
<keyword evidence="2" id="KW-0547">Nucleotide-binding</keyword>
<dbReference type="PhylomeDB" id="A7RQG4"/>
<dbReference type="GO" id="GO:0005783">
    <property type="term" value="C:endoplasmic reticulum"/>
    <property type="evidence" value="ECO:0000318"/>
    <property type="project" value="GO_Central"/>
</dbReference>
<dbReference type="InParanoid" id="A7RQG4"/>
<gene>
    <name evidence="8" type="ORF">NEMVEDRAFT_v1g89846</name>
</gene>
<dbReference type="InterPro" id="IPR025110">
    <property type="entry name" value="AMP-bd_C"/>
</dbReference>
<dbReference type="GO" id="GO:0016020">
    <property type="term" value="C:membrane"/>
    <property type="evidence" value="ECO:0000318"/>
    <property type="project" value="GO_Central"/>
</dbReference>
<dbReference type="EC" id="6.2.1.3" evidence="5"/>
<dbReference type="GO" id="GO:0001676">
    <property type="term" value="P:long-chain fatty acid metabolic process"/>
    <property type="evidence" value="ECO:0000318"/>
    <property type="project" value="GO_Central"/>
</dbReference>
<evidence type="ECO:0000256" key="1">
    <source>
        <dbReference type="ARBA" id="ARBA00022598"/>
    </source>
</evidence>
<dbReference type="InterPro" id="IPR042099">
    <property type="entry name" value="ANL_N_sf"/>
</dbReference>
<dbReference type="GO" id="GO:0004467">
    <property type="term" value="F:long-chain fatty acid-CoA ligase activity"/>
    <property type="evidence" value="ECO:0000318"/>
    <property type="project" value="GO_Central"/>
</dbReference>
<dbReference type="Pfam" id="PF00501">
    <property type="entry name" value="AMP-binding"/>
    <property type="match status" value="1"/>
</dbReference>
<dbReference type="PROSITE" id="PS00455">
    <property type="entry name" value="AMP_BINDING"/>
    <property type="match status" value="1"/>
</dbReference>
<proteinExistence type="predicted"/>
<dbReference type="Gene3D" id="3.40.50.12780">
    <property type="entry name" value="N-terminal domain of ligase-like"/>
    <property type="match status" value="1"/>
</dbReference>
<dbReference type="InterPro" id="IPR020845">
    <property type="entry name" value="AMP-binding_CS"/>
</dbReference>
<name>A7RQG4_NEMVE</name>
<evidence type="ECO:0000256" key="2">
    <source>
        <dbReference type="ARBA" id="ARBA00022741"/>
    </source>
</evidence>
<evidence type="ECO:0000256" key="5">
    <source>
        <dbReference type="ARBA" id="ARBA00026121"/>
    </source>
</evidence>
<keyword evidence="9" id="KW-1185">Reference proteome</keyword>
<dbReference type="GO" id="GO:0005524">
    <property type="term" value="F:ATP binding"/>
    <property type="evidence" value="ECO:0007669"/>
    <property type="project" value="UniProtKB-KW"/>
</dbReference>
<evidence type="ECO:0000256" key="3">
    <source>
        <dbReference type="ARBA" id="ARBA00022832"/>
    </source>
</evidence>
<protein>
    <recommendedName>
        <fullName evidence="5">long-chain-fatty-acid--CoA ligase</fullName>
        <ecNumber evidence="5">6.2.1.3</ecNumber>
    </recommendedName>
</protein>
<dbReference type="EMBL" id="DS469528">
    <property type="protein sequence ID" value="EDO46361.1"/>
    <property type="molecule type" value="Genomic_DNA"/>
</dbReference>
<reference evidence="8 9" key="1">
    <citation type="journal article" date="2007" name="Science">
        <title>Sea anemone genome reveals ancestral eumetazoan gene repertoire and genomic organization.</title>
        <authorList>
            <person name="Putnam N.H."/>
            <person name="Srivastava M."/>
            <person name="Hellsten U."/>
            <person name="Dirks B."/>
            <person name="Chapman J."/>
            <person name="Salamov A."/>
            <person name="Terry A."/>
            <person name="Shapiro H."/>
            <person name="Lindquist E."/>
            <person name="Kapitonov V.V."/>
            <person name="Jurka J."/>
            <person name="Genikhovich G."/>
            <person name="Grigoriev I.V."/>
            <person name="Lucas S.M."/>
            <person name="Steele R.E."/>
            <person name="Finnerty J.R."/>
            <person name="Technau U."/>
            <person name="Martindale M.Q."/>
            <person name="Rokhsar D.S."/>
        </authorList>
    </citation>
    <scope>NUCLEOTIDE SEQUENCE [LARGE SCALE GENOMIC DNA]</scope>
    <source>
        <strain evidence="9">CH2 X CH6</strain>
    </source>
</reference>
<evidence type="ECO:0000259" key="7">
    <source>
        <dbReference type="Pfam" id="PF13193"/>
    </source>
</evidence>
<dbReference type="SUPFAM" id="SSF56801">
    <property type="entry name" value="Acetyl-CoA synthetase-like"/>
    <property type="match status" value="1"/>
</dbReference>
<organism evidence="8 9">
    <name type="scientific">Nematostella vectensis</name>
    <name type="common">Starlet sea anemone</name>
    <dbReference type="NCBI Taxonomy" id="45351"/>
    <lineage>
        <taxon>Eukaryota</taxon>
        <taxon>Metazoa</taxon>
        <taxon>Cnidaria</taxon>
        <taxon>Anthozoa</taxon>
        <taxon>Hexacorallia</taxon>
        <taxon>Actiniaria</taxon>
        <taxon>Edwardsiidae</taxon>
        <taxon>Nematostella</taxon>
    </lineage>
</organism>
<evidence type="ECO:0000259" key="6">
    <source>
        <dbReference type="Pfam" id="PF00501"/>
    </source>
</evidence>
<dbReference type="Proteomes" id="UP000001593">
    <property type="component" value="Unassembled WGS sequence"/>
</dbReference>
<evidence type="ECO:0000256" key="4">
    <source>
        <dbReference type="ARBA" id="ARBA00022840"/>
    </source>
</evidence>
<dbReference type="InterPro" id="IPR000873">
    <property type="entry name" value="AMP-dep_synth/lig_dom"/>
</dbReference>
<keyword evidence="1" id="KW-0436">Ligase</keyword>
<evidence type="ECO:0000313" key="9">
    <source>
        <dbReference type="Proteomes" id="UP000001593"/>
    </source>
</evidence>
<keyword evidence="4" id="KW-0067">ATP-binding</keyword>
<feature type="non-terminal residue" evidence="8">
    <location>
        <position position="549"/>
    </location>
</feature>
<sequence>QWFLTDLGCQMFSMITVPIYDSHGYAACTHIIKQGMITVSFLCVLTYRLGFVFLAGLQSIVCHSSKVSFLLSALNQYDVGIIRSLVTVGVPISSSDRSAAARLRIKPPKSDDLYTVCYTSGTTGTPKGAMLTHDNVISDLSAFLYVLKQVIIRYFGVDDVHLSFLPLSHMYERVNQIVIFMNGGKIGFFNGDIKKLLDDFKTLRPTVFGAVPRLLNRIHDKVTNEINKSWIKRWIFQIALNAKKRDLARKIVRRDTIWDYLIFNKIQALLGGRVWFIISGSAPLSPKVATFIRCVMGCQVQEGYGQTETVASVTLQLLDDFTAGHVGPPTPVNVVKLVDVPEMDYWANNKQGEICVKGRNVFKGYLHNPAMTAEVLDKDRWLYTGDIGEWTTVGTRRLYTRERGACIQGNEGEYIAPQKIENIYLRSPFVAQIYVHGDSIRSFLVAVVVPDAEVLEAWAEKKGIRGDLKRLCQNKTVHQRIFESMVKVGEESQLNSLEKVRGIHLCSEAFSIDNGLLTPTLKIKRPQMSTFFRDIIDNLYTTVVASGAV</sequence>
<dbReference type="PANTHER" id="PTHR43272:SF33">
    <property type="entry name" value="AMP-BINDING DOMAIN-CONTAINING PROTEIN-RELATED"/>
    <property type="match status" value="1"/>
</dbReference>
<dbReference type="PANTHER" id="PTHR43272">
    <property type="entry name" value="LONG-CHAIN-FATTY-ACID--COA LIGASE"/>
    <property type="match status" value="1"/>
</dbReference>
<keyword evidence="3" id="KW-0443">Lipid metabolism</keyword>
<evidence type="ECO:0000313" key="8">
    <source>
        <dbReference type="EMBL" id="EDO46361.1"/>
    </source>
</evidence>
<feature type="domain" description="AMP-binding enzyme C-terminal" evidence="7">
    <location>
        <begin position="419"/>
        <end position="461"/>
    </location>
</feature>
<dbReference type="OMA" id="QTQVSIC"/>
<keyword evidence="3" id="KW-0276">Fatty acid metabolism</keyword>
<dbReference type="eggNOG" id="KOG1256">
    <property type="taxonomic scope" value="Eukaryota"/>
</dbReference>
<dbReference type="Pfam" id="PF13193">
    <property type="entry name" value="AMP-binding_C"/>
    <property type="match status" value="1"/>
</dbReference>
<dbReference type="STRING" id="45351.A7RQG4"/>
<dbReference type="AlphaFoldDB" id="A7RQG4"/>
<dbReference type="HOGENOM" id="CLU_000022_45_4_1"/>
<accession>A7RQG4</accession>